<comment type="subcellular location">
    <subcellularLocation>
        <location evidence="1">Cell membrane</location>
        <topology evidence="1">Single-pass membrane protein</topology>
    </subcellularLocation>
</comment>
<dbReference type="InterPro" id="IPR003849">
    <property type="entry name" value="Preprotein_translocase_YajC"/>
</dbReference>
<evidence type="ECO:0000256" key="9">
    <source>
        <dbReference type="ARBA" id="ARBA00023136"/>
    </source>
</evidence>
<dbReference type="NCBIfam" id="TIGR00739">
    <property type="entry name" value="yajC"/>
    <property type="match status" value="1"/>
</dbReference>
<keyword evidence="5 11" id="KW-0812">Transmembrane</keyword>
<dbReference type="Proteomes" id="UP001597347">
    <property type="component" value="Unassembled WGS sequence"/>
</dbReference>
<name>A0ABW4LI54_9MICO</name>
<dbReference type="PANTHER" id="PTHR33909">
    <property type="entry name" value="SEC TRANSLOCON ACCESSORY COMPLEX SUBUNIT YAJC"/>
    <property type="match status" value="1"/>
</dbReference>
<keyword evidence="3" id="KW-0813">Transport</keyword>
<gene>
    <name evidence="12" type="primary">yajC</name>
    <name evidence="12" type="ORF">ACFSBI_15885</name>
</gene>
<protein>
    <submittedName>
        <fullName evidence="12">Preprotein translocase subunit YajC</fullName>
    </submittedName>
</protein>
<dbReference type="RefSeq" id="WP_377936655.1">
    <property type="nucleotide sequence ID" value="NZ_JBHUEA010000040.1"/>
</dbReference>
<reference evidence="13" key="1">
    <citation type="journal article" date="2019" name="Int. J. Syst. Evol. Microbiol.">
        <title>The Global Catalogue of Microorganisms (GCM) 10K type strain sequencing project: providing services to taxonomists for standard genome sequencing and annotation.</title>
        <authorList>
            <consortium name="The Broad Institute Genomics Platform"/>
            <consortium name="The Broad Institute Genome Sequencing Center for Infectious Disease"/>
            <person name="Wu L."/>
            <person name="Ma J."/>
        </authorList>
    </citation>
    <scope>NUCLEOTIDE SEQUENCE [LARGE SCALE GENOMIC DNA]</scope>
    <source>
        <strain evidence="13">CGMCC 1.12471</strain>
    </source>
</reference>
<sequence>MDAQTGQLLFFGAIILVIVLLMFRNGRKRQRDAAALTESLKPGAEVMTTFGLFGTVESIDEAENRIVLRTGPGSTVTIHRQAMGRVVTPVADDGTQVNGEPVVLDDAAADPAFGERAGEPVDLEKRDDAARGAGKNAD</sequence>
<dbReference type="SMART" id="SM01323">
    <property type="entry name" value="YajC"/>
    <property type="match status" value="1"/>
</dbReference>
<evidence type="ECO:0000256" key="5">
    <source>
        <dbReference type="ARBA" id="ARBA00022692"/>
    </source>
</evidence>
<feature type="compositionally biased region" description="Basic and acidic residues" evidence="10">
    <location>
        <begin position="116"/>
        <end position="130"/>
    </location>
</feature>
<evidence type="ECO:0000256" key="7">
    <source>
        <dbReference type="ARBA" id="ARBA00022989"/>
    </source>
</evidence>
<dbReference type="Pfam" id="PF02699">
    <property type="entry name" value="YajC"/>
    <property type="match status" value="1"/>
</dbReference>
<comment type="similarity">
    <text evidence="2">Belongs to the YajC family.</text>
</comment>
<keyword evidence="9 11" id="KW-0472">Membrane</keyword>
<dbReference type="EMBL" id="JBHUEA010000040">
    <property type="protein sequence ID" value="MFD1723031.1"/>
    <property type="molecule type" value="Genomic_DNA"/>
</dbReference>
<keyword evidence="7 11" id="KW-1133">Transmembrane helix</keyword>
<evidence type="ECO:0000313" key="13">
    <source>
        <dbReference type="Proteomes" id="UP001597347"/>
    </source>
</evidence>
<evidence type="ECO:0000313" key="12">
    <source>
        <dbReference type="EMBL" id="MFD1723031.1"/>
    </source>
</evidence>
<keyword evidence="8" id="KW-0811">Translocation</keyword>
<keyword evidence="6" id="KW-0653">Protein transport</keyword>
<evidence type="ECO:0000256" key="4">
    <source>
        <dbReference type="ARBA" id="ARBA00022475"/>
    </source>
</evidence>
<feature type="region of interest" description="Disordered" evidence="10">
    <location>
        <begin position="105"/>
        <end position="138"/>
    </location>
</feature>
<evidence type="ECO:0000256" key="6">
    <source>
        <dbReference type="ARBA" id="ARBA00022927"/>
    </source>
</evidence>
<proteinExistence type="inferred from homology"/>
<comment type="caution">
    <text evidence="12">The sequence shown here is derived from an EMBL/GenBank/DDBJ whole genome shotgun (WGS) entry which is preliminary data.</text>
</comment>
<evidence type="ECO:0000256" key="2">
    <source>
        <dbReference type="ARBA" id="ARBA00006742"/>
    </source>
</evidence>
<feature type="transmembrane region" description="Helical" evidence="11">
    <location>
        <begin position="6"/>
        <end position="23"/>
    </location>
</feature>
<evidence type="ECO:0000256" key="10">
    <source>
        <dbReference type="SAM" id="MobiDB-lite"/>
    </source>
</evidence>
<evidence type="ECO:0000256" key="11">
    <source>
        <dbReference type="SAM" id="Phobius"/>
    </source>
</evidence>
<evidence type="ECO:0000256" key="3">
    <source>
        <dbReference type="ARBA" id="ARBA00022448"/>
    </source>
</evidence>
<accession>A0ABW4LI54</accession>
<organism evidence="12 13">
    <name type="scientific">Amnibacterium endophyticum</name>
    <dbReference type="NCBI Taxonomy" id="2109337"/>
    <lineage>
        <taxon>Bacteria</taxon>
        <taxon>Bacillati</taxon>
        <taxon>Actinomycetota</taxon>
        <taxon>Actinomycetes</taxon>
        <taxon>Micrococcales</taxon>
        <taxon>Microbacteriaceae</taxon>
        <taxon>Amnibacterium</taxon>
    </lineage>
</organism>
<dbReference type="PANTHER" id="PTHR33909:SF1">
    <property type="entry name" value="SEC TRANSLOCON ACCESSORY COMPLEX SUBUNIT YAJC"/>
    <property type="match status" value="1"/>
</dbReference>
<keyword evidence="4" id="KW-1003">Cell membrane</keyword>
<keyword evidence="13" id="KW-1185">Reference proteome</keyword>
<evidence type="ECO:0000256" key="1">
    <source>
        <dbReference type="ARBA" id="ARBA00004162"/>
    </source>
</evidence>
<evidence type="ECO:0000256" key="8">
    <source>
        <dbReference type="ARBA" id="ARBA00023010"/>
    </source>
</evidence>